<organism evidence="2 3">
    <name type="scientific">Marinomonas primoryensis</name>
    <dbReference type="NCBI Taxonomy" id="178399"/>
    <lineage>
        <taxon>Bacteria</taxon>
        <taxon>Pseudomonadati</taxon>
        <taxon>Pseudomonadota</taxon>
        <taxon>Gammaproteobacteria</taxon>
        <taxon>Oceanospirillales</taxon>
        <taxon>Oceanospirillaceae</taxon>
        <taxon>Marinomonas</taxon>
    </lineage>
</organism>
<dbReference type="EMBL" id="CP016181">
    <property type="protein sequence ID" value="AWY01708.1"/>
    <property type="molecule type" value="Genomic_DNA"/>
</dbReference>
<accession>A0A2Z4PVR4</accession>
<feature type="region of interest" description="Disordered" evidence="1">
    <location>
        <begin position="91"/>
        <end position="135"/>
    </location>
</feature>
<dbReference type="AlphaFoldDB" id="A0A2Z4PVR4"/>
<dbReference type="Proteomes" id="UP000249898">
    <property type="component" value="Chromosome"/>
</dbReference>
<protein>
    <submittedName>
        <fullName evidence="2">Uncharacterized protein</fullName>
    </submittedName>
</protein>
<gene>
    <name evidence="2" type="ORF">A8139_18375</name>
</gene>
<dbReference type="OrthoDB" id="6106580at2"/>
<evidence type="ECO:0000313" key="2">
    <source>
        <dbReference type="EMBL" id="AWY01708.1"/>
    </source>
</evidence>
<sequence>MFGLKRMHRQRKHLYERTQRLGKRAKLSRENAIDDVLDKATSPAGLIASFVLGASTQLDITKKIRKSLLNGASRDVLSFLSTQVMAYMATEASKTPTKEENTSFDQPPAMPAQDPTVPFEEDTDQQSVKETIPRY</sequence>
<proteinExistence type="predicted"/>
<evidence type="ECO:0000313" key="3">
    <source>
        <dbReference type="Proteomes" id="UP000249898"/>
    </source>
</evidence>
<evidence type="ECO:0000256" key="1">
    <source>
        <dbReference type="SAM" id="MobiDB-lite"/>
    </source>
</evidence>
<name>A0A2Z4PVR4_9GAMM</name>
<dbReference type="RefSeq" id="WP_112140418.1">
    <property type="nucleotide sequence ID" value="NZ_CP016181.1"/>
</dbReference>
<reference evidence="2 3" key="1">
    <citation type="submission" date="2016-06" db="EMBL/GenBank/DDBJ databases">
        <title>The sequenced genome of the ice-adhering bacterium Marinomonas primoryensis, from Antarctica.</title>
        <authorList>
            <person name="Graham L."/>
            <person name="Vance T.D.R."/>
            <person name="Davies P.L."/>
        </authorList>
    </citation>
    <scope>NUCLEOTIDE SEQUENCE [LARGE SCALE GENOMIC DNA]</scope>
    <source>
        <strain evidence="2 3">AceL</strain>
    </source>
</reference>